<dbReference type="Gene3D" id="3.40.50.300">
    <property type="entry name" value="P-loop containing nucleotide triphosphate hydrolases"/>
    <property type="match status" value="1"/>
</dbReference>
<reference evidence="4" key="1">
    <citation type="submission" date="2019-02" db="EMBL/GenBank/DDBJ databases">
        <authorList>
            <person name="Gruber-Vodicka R. H."/>
            <person name="Seah K. B. B."/>
        </authorList>
    </citation>
    <scope>NUCLEOTIDE SEQUENCE</scope>
    <source>
        <strain evidence="4">BECK_BZ15</strain>
    </source>
</reference>
<dbReference type="EMBL" id="CAADEW010000007">
    <property type="protein sequence ID" value="VFJ44585.1"/>
    <property type="molecule type" value="Genomic_DNA"/>
</dbReference>
<evidence type="ECO:0000256" key="2">
    <source>
        <dbReference type="ARBA" id="ARBA00022679"/>
    </source>
</evidence>
<dbReference type="GO" id="GO:0008146">
    <property type="term" value="F:sulfotransferase activity"/>
    <property type="evidence" value="ECO:0007669"/>
    <property type="project" value="InterPro"/>
</dbReference>
<sequence length="309" mass="36152">MIDKTLPTISHIYQHHHLDSTQWDAFRPREGDVIVATSIKSGTTWMQWIVLKLLLPEQDPKSVRDISPWLDERMPNPSDVIEVLEAQKHRRSIKTHLPLDGLPYFPQVRYIVIGRDGRDVAMSLWNHYGNYTDHFYDFLNTHDGPAFPRCPETFQEFWKDWITRGWFDWEQDGYPFWSHLHFIQSWWDFRHLPNILLVHFADLLTDLEGEIQRVAEHIGVSLSATRRAEIAREVSFDTMKKDPEKYACVTRKNFRGGGDAFFNKGKNSYWKDVLTEPEIAQYEAAVVRVLSPDCARWLEHGGNASIESA</sequence>
<gene>
    <name evidence="4" type="ORF">BECKFW1821A_GA0114235_100724</name>
</gene>
<feature type="domain" description="Sulfotransferase" evidence="3">
    <location>
        <begin position="31"/>
        <end position="283"/>
    </location>
</feature>
<comment type="similarity">
    <text evidence="1">Belongs to the sulfotransferase 1 family.</text>
</comment>
<dbReference type="PANTHER" id="PTHR11783">
    <property type="entry name" value="SULFOTRANSFERASE SULT"/>
    <property type="match status" value="1"/>
</dbReference>
<keyword evidence="2 4" id="KW-0808">Transferase</keyword>
<name>A0A450RZ29_9GAMM</name>
<evidence type="ECO:0000256" key="1">
    <source>
        <dbReference type="ARBA" id="ARBA00005771"/>
    </source>
</evidence>
<dbReference type="AlphaFoldDB" id="A0A450RZ29"/>
<dbReference type="InterPro" id="IPR027417">
    <property type="entry name" value="P-loop_NTPase"/>
</dbReference>
<dbReference type="InterPro" id="IPR000863">
    <property type="entry name" value="Sulfotransferase_dom"/>
</dbReference>
<organism evidence="4">
    <name type="scientific">Candidatus Kentrum sp. FW</name>
    <dbReference type="NCBI Taxonomy" id="2126338"/>
    <lineage>
        <taxon>Bacteria</taxon>
        <taxon>Pseudomonadati</taxon>
        <taxon>Pseudomonadota</taxon>
        <taxon>Gammaproteobacteria</taxon>
        <taxon>Candidatus Kentrum</taxon>
    </lineage>
</organism>
<dbReference type="Pfam" id="PF00685">
    <property type="entry name" value="Sulfotransfer_1"/>
    <property type="match status" value="1"/>
</dbReference>
<protein>
    <submittedName>
        <fullName evidence="4">Aryl sulfotransferase</fullName>
    </submittedName>
</protein>
<evidence type="ECO:0000259" key="3">
    <source>
        <dbReference type="Pfam" id="PF00685"/>
    </source>
</evidence>
<dbReference type="SUPFAM" id="SSF52540">
    <property type="entry name" value="P-loop containing nucleoside triphosphate hydrolases"/>
    <property type="match status" value="1"/>
</dbReference>
<proteinExistence type="inferred from homology"/>
<accession>A0A450RZ29</accession>
<evidence type="ECO:0000313" key="4">
    <source>
        <dbReference type="EMBL" id="VFJ44585.1"/>
    </source>
</evidence>